<name>B3T6I6_9ZZZZ</name>
<reference evidence="2" key="1">
    <citation type="journal article" date="2008" name="ISME J.">
        <title>Genomic patterns of recombination, clonal divergence and environment in marine microbial populations.</title>
        <authorList>
            <person name="Konstantinidis K.T."/>
            <person name="Delong E.F."/>
        </authorList>
    </citation>
    <scope>NUCLEOTIDE SEQUENCE</scope>
</reference>
<dbReference type="AlphaFoldDB" id="B3T6I6"/>
<protein>
    <submittedName>
        <fullName evidence="2">Uncharacterized protein</fullName>
    </submittedName>
</protein>
<evidence type="ECO:0000256" key="1">
    <source>
        <dbReference type="SAM" id="MobiDB-lite"/>
    </source>
</evidence>
<feature type="region of interest" description="Disordered" evidence="1">
    <location>
        <begin position="1"/>
        <end position="21"/>
    </location>
</feature>
<proteinExistence type="predicted"/>
<gene>
    <name evidence="2" type="ORF">ALOHA_HF4000APKG2J17ctg1g2</name>
</gene>
<accession>B3T6I6</accession>
<evidence type="ECO:0000313" key="2">
    <source>
        <dbReference type="EMBL" id="ABZ08195.1"/>
    </source>
</evidence>
<organism evidence="2">
    <name type="scientific">uncultured marine microorganism HF4000_APKG2J17</name>
    <dbReference type="NCBI Taxonomy" id="455546"/>
    <lineage>
        <taxon>unclassified sequences</taxon>
        <taxon>environmental samples</taxon>
    </lineage>
</organism>
<sequence length="167" mass="18353">MSEQDIGHVGRRRRDHDALERRLFGPAQAAVAGERGDVDQTEAFKPFLGLLQQRRMALDGVEAAAQPRQNRRLKARPGADLQHLHALADVEGLGHPPDDAGLAQGLVVADGQRHVLVGTAPERFGHEYPARRRLDRPQHASLGDPLAAKVEHQAGHFRPDVHLKSLI</sequence>
<dbReference type="EMBL" id="EU016624">
    <property type="protein sequence ID" value="ABZ08195.1"/>
    <property type="molecule type" value="Genomic_DNA"/>
</dbReference>